<dbReference type="GO" id="GO:0005789">
    <property type="term" value="C:endoplasmic reticulum membrane"/>
    <property type="evidence" value="ECO:0007669"/>
    <property type="project" value="UniProtKB-SubCell"/>
</dbReference>
<dbReference type="EMBL" id="NEVH01016304">
    <property type="protein sequence ID" value="PNF25753.1"/>
    <property type="molecule type" value="Genomic_DNA"/>
</dbReference>
<evidence type="ECO:0000256" key="4">
    <source>
        <dbReference type="ARBA" id="ARBA00022692"/>
    </source>
</evidence>
<dbReference type="InParanoid" id="A0A2J7QAZ4"/>
<keyword evidence="9 13" id="KW-1133">Transmembrane helix</keyword>
<dbReference type="AlphaFoldDB" id="A0A2J7QAZ4"/>
<dbReference type="PROSITE" id="PS50294">
    <property type="entry name" value="WD_REPEATS_REGION"/>
    <property type="match status" value="1"/>
</dbReference>
<protein>
    <submittedName>
        <fullName evidence="14">Prolactin regulatory element-binding protein</fullName>
    </submittedName>
</protein>
<feature type="repeat" description="WD" evidence="11">
    <location>
        <begin position="212"/>
        <end position="253"/>
    </location>
</feature>
<dbReference type="GO" id="GO:0015031">
    <property type="term" value="P:protein transport"/>
    <property type="evidence" value="ECO:0007669"/>
    <property type="project" value="UniProtKB-KW"/>
</dbReference>
<evidence type="ECO:0000256" key="1">
    <source>
        <dbReference type="ARBA" id="ARBA00004389"/>
    </source>
</evidence>
<name>A0A2J7QAZ4_9NEOP</name>
<dbReference type="EMBL" id="NEVH01016304">
    <property type="protein sequence ID" value="PNF25755.1"/>
    <property type="molecule type" value="Genomic_DNA"/>
</dbReference>
<evidence type="ECO:0000256" key="12">
    <source>
        <dbReference type="SAM" id="MobiDB-lite"/>
    </source>
</evidence>
<keyword evidence="10 13" id="KW-0472">Membrane</keyword>
<feature type="region of interest" description="Disordered" evidence="12">
    <location>
        <begin position="127"/>
        <end position="148"/>
    </location>
</feature>
<dbReference type="InterPro" id="IPR036322">
    <property type="entry name" value="WD40_repeat_dom_sf"/>
</dbReference>
<dbReference type="PROSITE" id="PS50082">
    <property type="entry name" value="WD_REPEATS_2"/>
    <property type="match status" value="2"/>
</dbReference>
<dbReference type="PROSITE" id="PS00678">
    <property type="entry name" value="WD_REPEATS_1"/>
    <property type="match status" value="1"/>
</dbReference>
<dbReference type="InterPro" id="IPR001680">
    <property type="entry name" value="WD40_rpt"/>
</dbReference>
<dbReference type="InterPro" id="IPR019775">
    <property type="entry name" value="WD40_repeat_CS"/>
</dbReference>
<dbReference type="InterPro" id="IPR015943">
    <property type="entry name" value="WD40/YVTN_repeat-like_dom_sf"/>
</dbReference>
<keyword evidence="15" id="KW-1185">Reference proteome</keyword>
<keyword evidence="5" id="KW-0677">Repeat</keyword>
<evidence type="ECO:0000256" key="6">
    <source>
        <dbReference type="ARBA" id="ARBA00022824"/>
    </source>
</evidence>
<keyword evidence="6" id="KW-0256">Endoplasmic reticulum</keyword>
<evidence type="ECO:0000256" key="5">
    <source>
        <dbReference type="ARBA" id="ARBA00022737"/>
    </source>
</evidence>
<dbReference type="PANTHER" id="PTHR23284:SF0">
    <property type="entry name" value="PROLACTIN REGULATORY ELEMENT-BINDING PROTEIN"/>
    <property type="match status" value="1"/>
</dbReference>
<dbReference type="PANTHER" id="PTHR23284">
    <property type="entry name" value="PROLACTIN REGULATORY ELEMENT BINDING PROTEIN"/>
    <property type="match status" value="1"/>
</dbReference>
<evidence type="ECO:0000256" key="13">
    <source>
        <dbReference type="SAM" id="Phobius"/>
    </source>
</evidence>
<evidence type="ECO:0000256" key="7">
    <source>
        <dbReference type="ARBA" id="ARBA00022892"/>
    </source>
</evidence>
<evidence type="ECO:0000256" key="9">
    <source>
        <dbReference type="ARBA" id="ARBA00022989"/>
    </source>
</evidence>
<keyword evidence="4 13" id="KW-0812">Transmembrane</keyword>
<evidence type="ECO:0000256" key="8">
    <source>
        <dbReference type="ARBA" id="ARBA00022927"/>
    </source>
</evidence>
<comment type="caution">
    <text evidence="14">The sequence shown here is derived from an EMBL/GenBank/DDBJ whole genome shotgun (WGS) entry which is preliminary data.</text>
</comment>
<dbReference type="GO" id="GO:0005085">
    <property type="term" value="F:guanyl-nucleotide exchange factor activity"/>
    <property type="evidence" value="ECO:0007669"/>
    <property type="project" value="InterPro"/>
</dbReference>
<reference evidence="14 15" key="1">
    <citation type="submission" date="2017-12" db="EMBL/GenBank/DDBJ databases">
        <title>Hemimetabolous genomes reveal molecular basis of termite eusociality.</title>
        <authorList>
            <person name="Harrison M.C."/>
            <person name="Jongepier E."/>
            <person name="Robertson H.M."/>
            <person name="Arning N."/>
            <person name="Bitard-Feildel T."/>
            <person name="Chao H."/>
            <person name="Childers C.P."/>
            <person name="Dinh H."/>
            <person name="Doddapaneni H."/>
            <person name="Dugan S."/>
            <person name="Gowin J."/>
            <person name="Greiner C."/>
            <person name="Han Y."/>
            <person name="Hu H."/>
            <person name="Hughes D.S.T."/>
            <person name="Huylmans A.-K."/>
            <person name="Kemena C."/>
            <person name="Kremer L.P.M."/>
            <person name="Lee S.L."/>
            <person name="Lopez-Ezquerra A."/>
            <person name="Mallet L."/>
            <person name="Monroy-Kuhn J.M."/>
            <person name="Moser A."/>
            <person name="Murali S.C."/>
            <person name="Muzny D.M."/>
            <person name="Otani S."/>
            <person name="Piulachs M.-D."/>
            <person name="Poelchau M."/>
            <person name="Qu J."/>
            <person name="Schaub F."/>
            <person name="Wada-Katsumata A."/>
            <person name="Worley K.C."/>
            <person name="Xie Q."/>
            <person name="Ylla G."/>
            <person name="Poulsen M."/>
            <person name="Gibbs R.A."/>
            <person name="Schal C."/>
            <person name="Richards S."/>
            <person name="Belles X."/>
            <person name="Korb J."/>
            <person name="Bornberg-Bauer E."/>
        </authorList>
    </citation>
    <scope>NUCLEOTIDE SEQUENCE [LARGE SCALE GENOMIC DNA]</scope>
    <source>
        <tissue evidence="14">Whole body</tissue>
    </source>
</reference>
<dbReference type="SUPFAM" id="SSF50978">
    <property type="entry name" value="WD40 repeat-like"/>
    <property type="match status" value="1"/>
</dbReference>
<comment type="subcellular location">
    <subcellularLocation>
        <location evidence="1">Endoplasmic reticulum membrane</location>
        <topology evidence="1">Single-pass membrane protein</topology>
    </subcellularLocation>
</comment>
<dbReference type="Pfam" id="PF00400">
    <property type="entry name" value="WD40"/>
    <property type="match status" value="2"/>
</dbReference>
<gene>
    <name evidence="14" type="primary">PREB_2</name>
    <name evidence="14" type="ORF">B7P43_G12367</name>
</gene>
<keyword evidence="7" id="KW-0931">ER-Golgi transport</keyword>
<evidence type="ECO:0000256" key="2">
    <source>
        <dbReference type="ARBA" id="ARBA00022448"/>
    </source>
</evidence>
<dbReference type="OrthoDB" id="2013972at2759"/>
<sequence length="432" mass="47667">MVWNFYRIMAPARRKQEGLLARVNFPLYTLQMLTSRHVLVGGGGGSSNTGVANGFEIFELSHDGEGFVAEEVVRHETGSSVVMNCASHSSGHRTFLVAGQESHCQLYHVNMEILDSDDIRSNEVGDSNVVRQRSKKSAVSDSEEKVDRNGNSYKRLKFQIKPSDSIQTDFNEDEPLQRVVRIGHSGRLMATGGTDGHVRLWQFPSLRKMIDIPAHSKEIDDVDISPNEKLVISISKDGLAIVWDAESGKKEQELKWTVPEGSKYLYKRCRFGLVEGNVNNTRLFMLVNPVGQRGRQKAFLQLWLPQDGSLKKAVPCNDSLSALAVSDDGRFVAVGTMFSGSVSVYIAFSLQKVLHIEGAHSMFITGLEFLPVASGGLPITSSAEAAVVSISVDNRVCIHSLAFRSTLPVWLMIILIIVTMFCAFLLCSFLGI</sequence>
<keyword evidence="3 11" id="KW-0853">WD repeat</keyword>
<evidence type="ECO:0000256" key="3">
    <source>
        <dbReference type="ARBA" id="ARBA00022574"/>
    </source>
</evidence>
<organism evidence="14 15">
    <name type="scientific">Cryptotermes secundus</name>
    <dbReference type="NCBI Taxonomy" id="105785"/>
    <lineage>
        <taxon>Eukaryota</taxon>
        <taxon>Metazoa</taxon>
        <taxon>Ecdysozoa</taxon>
        <taxon>Arthropoda</taxon>
        <taxon>Hexapoda</taxon>
        <taxon>Insecta</taxon>
        <taxon>Pterygota</taxon>
        <taxon>Neoptera</taxon>
        <taxon>Polyneoptera</taxon>
        <taxon>Dictyoptera</taxon>
        <taxon>Blattodea</taxon>
        <taxon>Blattoidea</taxon>
        <taxon>Termitoidae</taxon>
        <taxon>Kalotermitidae</taxon>
        <taxon>Cryptotermitinae</taxon>
        <taxon>Cryptotermes</taxon>
    </lineage>
</organism>
<dbReference type="STRING" id="105785.A0A2J7QAZ4"/>
<evidence type="ECO:0000256" key="10">
    <source>
        <dbReference type="ARBA" id="ARBA00023136"/>
    </source>
</evidence>
<dbReference type="GO" id="GO:0006888">
    <property type="term" value="P:endoplasmic reticulum to Golgi vesicle-mediated transport"/>
    <property type="evidence" value="ECO:0007669"/>
    <property type="project" value="TreeGrafter"/>
</dbReference>
<dbReference type="GO" id="GO:0003400">
    <property type="term" value="P:regulation of COPII vesicle coating"/>
    <property type="evidence" value="ECO:0007669"/>
    <property type="project" value="TreeGrafter"/>
</dbReference>
<evidence type="ECO:0000313" key="14">
    <source>
        <dbReference type="EMBL" id="PNF25753.1"/>
    </source>
</evidence>
<feature type="transmembrane region" description="Helical" evidence="13">
    <location>
        <begin position="407"/>
        <end position="431"/>
    </location>
</feature>
<proteinExistence type="predicted"/>
<dbReference type="Gene3D" id="2.130.10.10">
    <property type="entry name" value="YVTN repeat-like/Quinoprotein amine dehydrogenase"/>
    <property type="match status" value="1"/>
</dbReference>
<feature type="repeat" description="WD" evidence="11">
    <location>
        <begin position="185"/>
        <end position="211"/>
    </location>
</feature>
<accession>A0A2J7QAZ4</accession>
<dbReference type="SMART" id="SM00320">
    <property type="entry name" value="WD40"/>
    <property type="match status" value="5"/>
</dbReference>
<evidence type="ECO:0000256" key="11">
    <source>
        <dbReference type="PROSITE-ProRule" id="PRU00221"/>
    </source>
</evidence>
<dbReference type="InterPro" id="IPR045260">
    <property type="entry name" value="Sec12-like"/>
</dbReference>
<keyword evidence="2" id="KW-0813">Transport</keyword>
<evidence type="ECO:0000313" key="15">
    <source>
        <dbReference type="Proteomes" id="UP000235965"/>
    </source>
</evidence>
<dbReference type="Proteomes" id="UP000235965">
    <property type="component" value="Unassembled WGS sequence"/>
</dbReference>
<keyword evidence="8" id="KW-0653">Protein transport</keyword>
<dbReference type="FunCoup" id="A0A2J7QAZ4">
    <property type="interactions" value="1839"/>
</dbReference>